<dbReference type="EMBL" id="GL766574">
    <property type="protein sequence ID" value="EFZ15050.1"/>
    <property type="molecule type" value="Genomic_DNA"/>
</dbReference>
<protein>
    <submittedName>
        <fullName evidence="1">Uncharacterized protein</fullName>
    </submittedName>
</protein>
<organism>
    <name type="scientific">Solenopsis invicta</name>
    <name type="common">Red imported fire ant</name>
    <name type="synonym">Solenopsis wagneri</name>
    <dbReference type="NCBI Taxonomy" id="13686"/>
    <lineage>
        <taxon>Eukaryota</taxon>
        <taxon>Metazoa</taxon>
        <taxon>Ecdysozoa</taxon>
        <taxon>Arthropoda</taxon>
        <taxon>Hexapoda</taxon>
        <taxon>Insecta</taxon>
        <taxon>Pterygota</taxon>
        <taxon>Neoptera</taxon>
        <taxon>Endopterygota</taxon>
        <taxon>Hymenoptera</taxon>
        <taxon>Apocrita</taxon>
        <taxon>Aculeata</taxon>
        <taxon>Formicoidea</taxon>
        <taxon>Formicidae</taxon>
        <taxon>Myrmicinae</taxon>
        <taxon>Solenopsis</taxon>
    </lineage>
</organism>
<evidence type="ECO:0000313" key="1">
    <source>
        <dbReference type="EMBL" id="EFZ15050.1"/>
    </source>
</evidence>
<dbReference type="HOGENOM" id="CLU_1976122_0_0_1"/>
<dbReference type="OrthoDB" id="7554113at2759"/>
<accession>E9IWK4</accession>
<sequence>MTAIGDMNTTLQQVLDNQNKLMNLWEASGILKGMPQAFHEKYELNILFKTVEEFINFNELVQKNNDCLCDFVRSLHVLIDRRRNHVKTIINILKKYMTRDVALKYTAQKQCTDKLVLKELSFCKSII</sequence>
<reference evidence="1" key="1">
    <citation type="journal article" date="2011" name="Proc. Natl. Acad. Sci. U.S.A.">
        <title>The genome of the fire ant Solenopsis invicta.</title>
        <authorList>
            <person name="Wurm Y."/>
            <person name="Wang J."/>
            <person name="Riba-Grognuz O."/>
            <person name="Corona M."/>
            <person name="Nygaard S."/>
            <person name="Hunt B.G."/>
            <person name="Ingram K.K."/>
            <person name="Falquet L."/>
            <person name="Nipitwattanaphon M."/>
            <person name="Gotzek D."/>
            <person name="Dijkstra M.B."/>
            <person name="Oettler J."/>
            <person name="Comtesse F."/>
            <person name="Shih C.J."/>
            <person name="Wu W.J."/>
            <person name="Yang C.C."/>
            <person name="Thomas J."/>
            <person name="Beaudoing E."/>
            <person name="Pradervand S."/>
            <person name="Flegel V."/>
            <person name="Cook E.D."/>
            <person name="Fabbretti R."/>
            <person name="Stockinger H."/>
            <person name="Long L."/>
            <person name="Farmerie W.G."/>
            <person name="Oakey J."/>
            <person name="Boomsma J.J."/>
            <person name="Pamilo P."/>
            <person name="Yi S.V."/>
            <person name="Heinze J."/>
            <person name="Goodisman M.A."/>
            <person name="Farinelli L."/>
            <person name="Harshman K."/>
            <person name="Hulo N."/>
            <person name="Cerutti L."/>
            <person name="Xenarios I."/>
            <person name="Shoemaker D."/>
            <person name="Keller L."/>
        </authorList>
    </citation>
    <scope>NUCLEOTIDE SEQUENCE [LARGE SCALE GENOMIC DNA]</scope>
</reference>
<gene>
    <name evidence="1" type="ORF">SINV_11702</name>
</gene>
<proteinExistence type="predicted"/>
<name>E9IWK4_SOLIN</name>
<dbReference type="AlphaFoldDB" id="E9IWK4"/>
<feature type="non-terminal residue" evidence="1">
    <location>
        <position position="127"/>
    </location>
</feature>